<gene>
    <name evidence="7" type="ORF">THAOC_02819</name>
</gene>
<dbReference type="Pfam" id="PF07534">
    <property type="entry name" value="TLD"/>
    <property type="match status" value="1"/>
</dbReference>
<dbReference type="Proteomes" id="UP000266841">
    <property type="component" value="Unassembled WGS sequence"/>
</dbReference>
<feature type="region of interest" description="Disordered" evidence="5">
    <location>
        <begin position="1"/>
        <end position="43"/>
    </location>
</feature>
<protein>
    <recommendedName>
        <fullName evidence="4">Oxidation resistance protein 1</fullName>
    </recommendedName>
</protein>
<comment type="similarity">
    <text evidence="2">Belongs to the OXR1 family.</text>
</comment>
<feature type="compositionally biased region" description="Polar residues" evidence="5">
    <location>
        <begin position="62"/>
        <end position="86"/>
    </location>
</feature>
<dbReference type="PROSITE" id="PS51886">
    <property type="entry name" value="TLDC"/>
    <property type="match status" value="1"/>
</dbReference>
<evidence type="ECO:0000256" key="3">
    <source>
        <dbReference type="ARBA" id="ARBA00023128"/>
    </source>
</evidence>
<dbReference type="EMBL" id="AGNL01002925">
    <property type="protein sequence ID" value="EJK75457.1"/>
    <property type="molecule type" value="Genomic_DNA"/>
</dbReference>
<evidence type="ECO:0000256" key="4">
    <source>
        <dbReference type="ARBA" id="ARBA00040604"/>
    </source>
</evidence>
<name>K0TQ55_THAOC</name>
<evidence type="ECO:0000313" key="7">
    <source>
        <dbReference type="EMBL" id="EJK75457.1"/>
    </source>
</evidence>
<feature type="compositionally biased region" description="Basic and acidic residues" evidence="5">
    <location>
        <begin position="20"/>
        <end position="41"/>
    </location>
</feature>
<sequence length="604" mass="67395">MSTLNRDEENYGPVTRLAHIKADEDEKARIRQRQRDREHMKHQALAVGEAALALASLQVQSGSFSPSNHATNSRRCGSGTAFTSARDNTKDNTRRGKGGGASRGVEDEGRQDTPPKEDVNPSTYHYQHHIVSAYEREKQSRHKNATRALPATNSTNPRHLVYNADGPVSADEERDHPSVFTAVKSWLAVQREKLHEIELERQVEEQRRILVEEGRKRRAIEAEKRRQAKEEQQQWDRNCNRDDDRQQDHVTLPIGGDGVEGGHEEECDHGVDYSTPVATQSEKQYEDHQLSNGAIVSALCGLSTPIYGLDDSEYEGSAPDDCEGNMTSDVASLKSRSYEDEDSLLKVGAPKCTLSGHGRSVDVDLLPDEDIIWLDNNNILESQSRGMEEAVGEDEESKVDIPDPCDSVPVLTHSESAILNVDQMKCLLSSGGLPQSLNFCKWKRLYSLARDGDSFKTFLTKVEGHDRTVLVVKTSRHELFGGYADTRWEARHQRHQSHEFYGSAQACLFRFLGGPGGVNGSDTSAGVRVYKWSGANRYIQLCDQSKRSIAFGGGGNEGEFGLCIEDDFRRGTTGHCTTFENDPLCEEGYFDIQDLEVWGFTLAF</sequence>
<evidence type="ECO:0000313" key="8">
    <source>
        <dbReference type="Proteomes" id="UP000266841"/>
    </source>
</evidence>
<evidence type="ECO:0000259" key="6">
    <source>
        <dbReference type="PROSITE" id="PS51886"/>
    </source>
</evidence>
<dbReference type="PANTHER" id="PTHR23354">
    <property type="entry name" value="NUCLEOLAR PROTEIN 7/ESTROGEN RECEPTOR COACTIVATOR-RELATED"/>
    <property type="match status" value="1"/>
</dbReference>
<feature type="compositionally biased region" description="Basic and acidic residues" evidence="5">
    <location>
        <begin position="104"/>
        <end position="119"/>
    </location>
</feature>
<dbReference type="PANTHER" id="PTHR23354:SF62">
    <property type="entry name" value="MUSTARD, ISOFORM V"/>
    <property type="match status" value="1"/>
</dbReference>
<feature type="region of interest" description="Disordered" evidence="5">
    <location>
        <begin position="62"/>
        <end position="161"/>
    </location>
</feature>
<accession>K0TQ55</accession>
<dbReference type="InterPro" id="IPR006571">
    <property type="entry name" value="TLDc_dom"/>
</dbReference>
<evidence type="ECO:0000256" key="5">
    <source>
        <dbReference type="SAM" id="MobiDB-lite"/>
    </source>
</evidence>
<keyword evidence="8" id="KW-1185">Reference proteome</keyword>
<organism evidence="7 8">
    <name type="scientific">Thalassiosira oceanica</name>
    <name type="common">Marine diatom</name>
    <dbReference type="NCBI Taxonomy" id="159749"/>
    <lineage>
        <taxon>Eukaryota</taxon>
        <taxon>Sar</taxon>
        <taxon>Stramenopiles</taxon>
        <taxon>Ochrophyta</taxon>
        <taxon>Bacillariophyta</taxon>
        <taxon>Coscinodiscophyceae</taxon>
        <taxon>Thalassiosirophycidae</taxon>
        <taxon>Thalassiosirales</taxon>
        <taxon>Thalassiosiraceae</taxon>
        <taxon>Thalassiosira</taxon>
    </lineage>
</organism>
<dbReference type="OrthoDB" id="26679at2759"/>
<reference evidence="7 8" key="1">
    <citation type="journal article" date="2012" name="Genome Biol.">
        <title>Genome and low-iron response of an oceanic diatom adapted to chronic iron limitation.</title>
        <authorList>
            <person name="Lommer M."/>
            <person name="Specht M."/>
            <person name="Roy A.S."/>
            <person name="Kraemer L."/>
            <person name="Andreson R."/>
            <person name="Gutowska M.A."/>
            <person name="Wolf J."/>
            <person name="Bergner S.V."/>
            <person name="Schilhabel M.B."/>
            <person name="Klostermeier U.C."/>
            <person name="Beiko R.G."/>
            <person name="Rosenstiel P."/>
            <person name="Hippler M."/>
            <person name="Laroche J."/>
        </authorList>
    </citation>
    <scope>NUCLEOTIDE SEQUENCE [LARGE SCALE GENOMIC DNA]</scope>
    <source>
        <strain evidence="7 8">CCMP1005</strain>
    </source>
</reference>
<proteinExistence type="inferred from homology"/>
<comment type="subcellular location">
    <subcellularLocation>
        <location evidence="1">Mitochondrion</location>
    </subcellularLocation>
</comment>
<dbReference type="SMART" id="SM00584">
    <property type="entry name" value="TLDc"/>
    <property type="match status" value="1"/>
</dbReference>
<keyword evidence="3" id="KW-0496">Mitochondrion</keyword>
<feature type="region of interest" description="Disordered" evidence="5">
    <location>
        <begin position="223"/>
        <end position="247"/>
    </location>
</feature>
<evidence type="ECO:0000256" key="2">
    <source>
        <dbReference type="ARBA" id="ARBA00009540"/>
    </source>
</evidence>
<feature type="region of interest" description="Disordered" evidence="5">
    <location>
        <begin position="252"/>
        <end position="271"/>
    </location>
</feature>
<comment type="caution">
    <text evidence="7">The sequence shown here is derived from an EMBL/GenBank/DDBJ whole genome shotgun (WGS) entry which is preliminary data.</text>
</comment>
<dbReference type="AlphaFoldDB" id="K0TQ55"/>
<evidence type="ECO:0000256" key="1">
    <source>
        <dbReference type="ARBA" id="ARBA00004173"/>
    </source>
</evidence>
<feature type="domain" description="TLDc" evidence="6">
    <location>
        <begin position="417"/>
        <end position="601"/>
    </location>
</feature>
<dbReference type="eggNOG" id="KOG2801">
    <property type="taxonomic scope" value="Eukaryota"/>
</dbReference>
<dbReference type="GO" id="GO:0005739">
    <property type="term" value="C:mitochondrion"/>
    <property type="evidence" value="ECO:0007669"/>
    <property type="project" value="UniProtKB-SubCell"/>
</dbReference>
<feature type="compositionally biased region" description="Basic and acidic residues" evidence="5">
    <location>
        <begin position="260"/>
        <end position="271"/>
    </location>
</feature>